<keyword evidence="4 8" id="KW-0812">Transmembrane</keyword>
<protein>
    <recommendedName>
        <fullName evidence="10">Zinc/iron permease</fullName>
    </recommendedName>
</protein>
<dbReference type="PANTHER" id="PTHR11040:SF211">
    <property type="entry name" value="ZINC TRANSPORTER ZIP11"/>
    <property type="match status" value="1"/>
</dbReference>
<evidence type="ECO:0000256" key="4">
    <source>
        <dbReference type="ARBA" id="ARBA00022692"/>
    </source>
</evidence>
<sequence length="281" mass="30530">MIYTNGQLIGFALLATLGTWLVTALGATPVLFTRKMSQKYLDASLGMAAGVMIAASFWSLLAPAIAMSEHMGTMKWVPALVGFLMGALTLWGIDKILPHVHPGLAVSEGPKTSWQRSTLLVLAITLHNIPEGLAVGVAFGAAAHMAQAEQAMQIKAAIALAIGIGLQNFPGGPAVALPLRREGWRVDWKKLYRIYKEESFTICKRGGASLPSAPEPLMVPPAGANQRRSLDFVSDSLSCGRRFRLRNVIIRHCRPNQWRKMAHLRREGLAAVVQTSRRECA</sequence>
<evidence type="ECO:0000256" key="3">
    <source>
        <dbReference type="ARBA" id="ARBA00022475"/>
    </source>
</evidence>
<comment type="similarity">
    <text evidence="2">Belongs to the ZIP transporter (TC 2.A.5) family.</text>
</comment>
<evidence type="ECO:0000256" key="1">
    <source>
        <dbReference type="ARBA" id="ARBA00004651"/>
    </source>
</evidence>
<feature type="transmembrane region" description="Helical" evidence="8">
    <location>
        <begin position="44"/>
        <end position="64"/>
    </location>
</feature>
<accession>A0A0F9E169</accession>
<organism evidence="9">
    <name type="scientific">marine sediment metagenome</name>
    <dbReference type="NCBI Taxonomy" id="412755"/>
    <lineage>
        <taxon>unclassified sequences</taxon>
        <taxon>metagenomes</taxon>
        <taxon>ecological metagenomes</taxon>
    </lineage>
</organism>
<keyword evidence="6 8" id="KW-1133">Transmembrane helix</keyword>
<dbReference type="EMBL" id="LAZR01039096">
    <property type="protein sequence ID" value="KKL17853.1"/>
    <property type="molecule type" value="Genomic_DNA"/>
</dbReference>
<evidence type="ECO:0000313" key="9">
    <source>
        <dbReference type="EMBL" id="KKL17853.1"/>
    </source>
</evidence>
<dbReference type="GO" id="GO:0005886">
    <property type="term" value="C:plasma membrane"/>
    <property type="evidence" value="ECO:0007669"/>
    <property type="project" value="UniProtKB-SubCell"/>
</dbReference>
<feature type="transmembrane region" description="Helical" evidence="8">
    <location>
        <begin position="6"/>
        <end position="32"/>
    </location>
</feature>
<comment type="caution">
    <text evidence="9">The sequence shown here is derived from an EMBL/GenBank/DDBJ whole genome shotgun (WGS) entry which is preliminary data.</text>
</comment>
<evidence type="ECO:0000256" key="7">
    <source>
        <dbReference type="ARBA" id="ARBA00023136"/>
    </source>
</evidence>
<evidence type="ECO:0008006" key="10">
    <source>
        <dbReference type="Google" id="ProtNLM"/>
    </source>
</evidence>
<evidence type="ECO:0000256" key="2">
    <source>
        <dbReference type="ARBA" id="ARBA00006939"/>
    </source>
</evidence>
<comment type="subcellular location">
    <subcellularLocation>
        <location evidence="1">Cell membrane</location>
        <topology evidence="1">Multi-pass membrane protein</topology>
    </subcellularLocation>
</comment>
<dbReference type="GO" id="GO:0005385">
    <property type="term" value="F:zinc ion transmembrane transporter activity"/>
    <property type="evidence" value="ECO:0007669"/>
    <property type="project" value="TreeGrafter"/>
</dbReference>
<evidence type="ECO:0000256" key="5">
    <source>
        <dbReference type="ARBA" id="ARBA00022833"/>
    </source>
</evidence>
<gene>
    <name evidence="9" type="ORF">LCGC14_2481370</name>
</gene>
<keyword evidence="3" id="KW-1003">Cell membrane</keyword>
<keyword evidence="5" id="KW-0862">Zinc</keyword>
<reference evidence="9" key="1">
    <citation type="journal article" date="2015" name="Nature">
        <title>Complex archaea that bridge the gap between prokaryotes and eukaryotes.</title>
        <authorList>
            <person name="Spang A."/>
            <person name="Saw J.H."/>
            <person name="Jorgensen S.L."/>
            <person name="Zaremba-Niedzwiedzka K."/>
            <person name="Martijn J."/>
            <person name="Lind A.E."/>
            <person name="van Eijk R."/>
            <person name="Schleper C."/>
            <person name="Guy L."/>
            <person name="Ettema T.J."/>
        </authorList>
    </citation>
    <scope>NUCLEOTIDE SEQUENCE</scope>
</reference>
<feature type="transmembrane region" description="Helical" evidence="8">
    <location>
        <begin position="76"/>
        <end position="93"/>
    </location>
</feature>
<dbReference type="AlphaFoldDB" id="A0A0F9E169"/>
<name>A0A0F9E169_9ZZZZ</name>
<evidence type="ECO:0000256" key="8">
    <source>
        <dbReference type="SAM" id="Phobius"/>
    </source>
</evidence>
<dbReference type="Pfam" id="PF02535">
    <property type="entry name" value="Zip"/>
    <property type="match status" value="1"/>
</dbReference>
<dbReference type="InterPro" id="IPR003689">
    <property type="entry name" value="ZIP"/>
</dbReference>
<dbReference type="PANTHER" id="PTHR11040">
    <property type="entry name" value="ZINC/IRON TRANSPORTER"/>
    <property type="match status" value="1"/>
</dbReference>
<keyword evidence="7 8" id="KW-0472">Membrane</keyword>
<evidence type="ECO:0000256" key="6">
    <source>
        <dbReference type="ARBA" id="ARBA00022989"/>
    </source>
</evidence>
<proteinExistence type="inferred from homology"/>